<keyword evidence="2" id="KW-0436">Ligase</keyword>
<dbReference type="InterPro" id="IPR020845">
    <property type="entry name" value="AMP-binding_CS"/>
</dbReference>
<proteinExistence type="inferred from homology"/>
<dbReference type="GO" id="GO:0016405">
    <property type="term" value="F:CoA-ligase activity"/>
    <property type="evidence" value="ECO:0007669"/>
    <property type="project" value="TreeGrafter"/>
</dbReference>
<evidence type="ECO:0000313" key="5">
    <source>
        <dbReference type="EMBL" id="HEH35095.1"/>
    </source>
</evidence>
<comment type="similarity">
    <text evidence="1">Belongs to the ATP-dependent AMP-binding enzyme family.</text>
</comment>
<evidence type="ECO:0000256" key="1">
    <source>
        <dbReference type="ARBA" id="ARBA00006432"/>
    </source>
</evidence>
<dbReference type="PANTHER" id="PTHR24096">
    <property type="entry name" value="LONG-CHAIN-FATTY-ACID--COA LIGASE"/>
    <property type="match status" value="1"/>
</dbReference>
<dbReference type="FunFam" id="3.30.300.30:FF:000007">
    <property type="entry name" value="4-coumarate--CoA ligase 2"/>
    <property type="match status" value="1"/>
</dbReference>
<dbReference type="InterPro" id="IPR042099">
    <property type="entry name" value="ANL_N_sf"/>
</dbReference>
<evidence type="ECO:0000259" key="4">
    <source>
        <dbReference type="Pfam" id="PF13193"/>
    </source>
</evidence>
<feature type="domain" description="AMP-dependent synthetase/ligase" evidence="3">
    <location>
        <begin position="28"/>
        <end position="403"/>
    </location>
</feature>
<dbReference type="SUPFAM" id="SSF56801">
    <property type="entry name" value="Acetyl-CoA synthetase-like"/>
    <property type="match status" value="1"/>
</dbReference>
<sequence>MVSGGFIYGFPSLYYPELSLAEAILNTCSRIPEKTAIIYAEPKFPSDLPDSMTYREFEDNFLKLANSLESLGIKKGQHVACMLPNSPDFCVAIYALWSIGAVFIPINPMYKADELKFVLEDSEAECIIIHSMLYPLLEKIRDELPKLKKIITVGAKLGENPDFKTLVLQGNTYRKKIEIEPKEDLAAILYTGGTTGMPKGVMLTHYNLLSNAIQLMVGALLSHRDTILGSMPIFHSAEFGLFNIAMMSGATYVLMGRFDPALMAENIEKYGATFSWAVPPAFNALVYYLEDPKTRQYNWKNLKVFATGAWPVAPAMIERFKKIAAEKCNNPRVAHNQVWGMTEASPMCTTNPPLRLDKSYTQGIPLPDVDLKLIDPETGREITEPNVMGEAVLRGPNIFKGYWKRPEEDRTAWWIDPKTGLKYFRTGDLGYIDSEGFFVFQDRLKEVIKYKGYTIAPFELEALLLKHEAVRDVAVIGKPDPEAGEIPKAFIVLKPEYRNKITAEEIVEWCRERISGYKRIREVEFVEEVPRTPSGKILRRVLRELERRKK</sequence>
<evidence type="ECO:0000256" key="2">
    <source>
        <dbReference type="ARBA" id="ARBA00022598"/>
    </source>
</evidence>
<dbReference type="Pfam" id="PF00501">
    <property type="entry name" value="AMP-binding"/>
    <property type="match status" value="1"/>
</dbReference>
<dbReference type="AlphaFoldDB" id="A0A7J2THR7"/>
<feature type="domain" description="AMP-binding enzyme C-terminal" evidence="4">
    <location>
        <begin position="459"/>
        <end position="536"/>
    </location>
</feature>
<dbReference type="Pfam" id="PF13193">
    <property type="entry name" value="AMP-binding_C"/>
    <property type="match status" value="1"/>
</dbReference>
<organism evidence="5">
    <name type="scientific">Archaeoglobus fulgidus</name>
    <dbReference type="NCBI Taxonomy" id="2234"/>
    <lineage>
        <taxon>Archaea</taxon>
        <taxon>Methanobacteriati</taxon>
        <taxon>Methanobacteriota</taxon>
        <taxon>Archaeoglobi</taxon>
        <taxon>Archaeoglobales</taxon>
        <taxon>Archaeoglobaceae</taxon>
        <taxon>Archaeoglobus</taxon>
    </lineage>
</organism>
<dbReference type="InterPro" id="IPR000873">
    <property type="entry name" value="AMP-dep_synth/lig_dom"/>
</dbReference>
<evidence type="ECO:0008006" key="6">
    <source>
        <dbReference type="Google" id="ProtNLM"/>
    </source>
</evidence>
<accession>A0A7J2THR7</accession>
<dbReference type="PANTHER" id="PTHR24096:SF149">
    <property type="entry name" value="AMP-BINDING DOMAIN-CONTAINING PROTEIN-RELATED"/>
    <property type="match status" value="1"/>
</dbReference>
<protein>
    <recommendedName>
        <fullName evidence="6">Long-chain fatty acid--CoA ligase</fullName>
    </recommendedName>
</protein>
<dbReference type="InterPro" id="IPR045851">
    <property type="entry name" value="AMP-bd_C_sf"/>
</dbReference>
<dbReference type="PROSITE" id="PS00455">
    <property type="entry name" value="AMP_BINDING"/>
    <property type="match status" value="1"/>
</dbReference>
<gene>
    <name evidence="5" type="ORF">ENP88_02850</name>
</gene>
<name>A0A7J2THR7_ARCFL</name>
<dbReference type="Gene3D" id="3.40.50.12780">
    <property type="entry name" value="N-terminal domain of ligase-like"/>
    <property type="match status" value="1"/>
</dbReference>
<dbReference type="Gene3D" id="3.30.300.30">
    <property type="match status" value="1"/>
</dbReference>
<dbReference type="EMBL" id="DSLA01000045">
    <property type="protein sequence ID" value="HEH35095.1"/>
    <property type="molecule type" value="Genomic_DNA"/>
</dbReference>
<reference evidence="5" key="1">
    <citation type="journal article" date="2020" name="mSystems">
        <title>Genome- and Community-Level Interaction Insights into Carbon Utilization and Element Cycling Functions of Hydrothermarchaeota in Hydrothermal Sediment.</title>
        <authorList>
            <person name="Zhou Z."/>
            <person name="Liu Y."/>
            <person name="Xu W."/>
            <person name="Pan J."/>
            <person name="Luo Z.H."/>
            <person name="Li M."/>
        </authorList>
    </citation>
    <scope>NUCLEOTIDE SEQUENCE [LARGE SCALE GENOMIC DNA]</scope>
    <source>
        <strain evidence="5">SpSt-26</strain>
    </source>
</reference>
<evidence type="ECO:0000259" key="3">
    <source>
        <dbReference type="Pfam" id="PF00501"/>
    </source>
</evidence>
<comment type="caution">
    <text evidence="5">The sequence shown here is derived from an EMBL/GenBank/DDBJ whole genome shotgun (WGS) entry which is preliminary data.</text>
</comment>
<dbReference type="InterPro" id="IPR025110">
    <property type="entry name" value="AMP-bd_C"/>
</dbReference>